<evidence type="ECO:0000256" key="3">
    <source>
        <dbReference type="ARBA" id="ARBA00022692"/>
    </source>
</evidence>
<evidence type="ECO:0000256" key="4">
    <source>
        <dbReference type="ARBA" id="ARBA00022989"/>
    </source>
</evidence>
<gene>
    <name evidence="7" type="ORF">BJY26_002005</name>
</gene>
<evidence type="ECO:0000313" key="8">
    <source>
        <dbReference type="Proteomes" id="UP000539111"/>
    </source>
</evidence>
<dbReference type="PIRSF" id="PIRSF006060">
    <property type="entry name" value="AA_transporter"/>
    <property type="match status" value="1"/>
</dbReference>
<feature type="transmembrane region" description="Helical" evidence="6">
    <location>
        <begin position="347"/>
        <end position="368"/>
    </location>
</feature>
<feature type="transmembrane region" description="Helical" evidence="6">
    <location>
        <begin position="380"/>
        <end position="401"/>
    </location>
</feature>
<dbReference type="Pfam" id="PF13520">
    <property type="entry name" value="AA_permease_2"/>
    <property type="match status" value="1"/>
</dbReference>
<keyword evidence="3 6" id="KW-0812">Transmembrane</keyword>
<feature type="transmembrane region" description="Helical" evidence="6">
    <location>
        <begin position="126"/>
        <end position="153"/>
    </location>
</feature>
<keyword evidence="2" id="KW-0813">Transport</keyword>
<evidence type="ECO:0000313" key="7">
    <source>
        <dbReference type="EMBL" id="NYI67699.1"/>
    </source>
</evidence>
<feature type="transmembrane region" description="Helical" evidence="6">
    <location>
        <begin position="417"/>
        <end position="438"/>
    </location>
</feature>
<evidence type="ECO:0000256" key="1">
    <source>
        <dbReference type="ARBA" id="ARBA00004141"/>
    </source>
</evidence>
<dbReference type="GO" id="GO:0022857">
    <property type="term" value="F:transmembrane transporter activity"/>
    <property type="evidence" value="ECO:0007669"/>
    <property type="project" value="InterPro"/>
</dbReference>
<feature type="transmembrane region" description="Helical" evidence="6">
    <location>
        <begin position="57"/>
        <end position="79"/>
    </location>
</feature>
<feature type="transmembrane region" description="Helical" evidence="6">
    <location>
        <begin position="29"/>
        <end position="51"/>
    </location>
</feature>
<feature type="transmembrane region" description="Helical" evidence="6">
    <location>
        <begin position="450"/>
        <end position="467"/>
    </location>
</feature>
<proteinExistence type="predicted"/>
<reference evidence="7 8" key="1">
    <citation type="submission" date="2020-07" db="EMBL/GenBank/DDBJ databases">
        <title>Sequencing the genomes of 1000 actinobacteria strains.</title>
        <authorList>
            <person name="Klenk H.-P."/>
        </authorList>
    </citation>
    <scope>NUCLEOTIDE SEQUENCE [LARGE SCALE GENOMIC DNA]</scope>
    <source>
        <strain evidence="7 8">DSM 26341</strain>
    </source>
</reference>
<sequence>MSTDDDAAQLAALGYESRFTRKMNVWENFSLGFTYLSPVVGVYSTFAISFMVGGPTLIWSILVAGVGQLLVSLVFGEVVAQYPVAGGVYPWARRLVGRRWAWLTGWIYGWALLATVASVSTGAGTFIAYLFGFTSTRTTVVLVATGLMLIAYLINLGGTKTLSRVAMVGFIAELVGALFVGIWLLVFEHHQSWSVFFHQFGAAGASGHSAAAGFLAASLTGLYLFYGFEACGDVAEEVPDPGRRIPPSMRRTIYVGGFAAILVTAALILSQKNFSLIISGKDADPITSTLESVFGIAMAKVIIVIVLISFLSCVLSLQAAASRLIYSYARDTMVFGSKTLSKFSDRLRIPPVALAIAGIVPALIVLIAELISENALARVISFASVGIYIAFQMVVLAALIARARGWKPTGKFRLGRWAWPVNIAALVYGVAGATNLAWPRGEAFADRWSVLIGCGVIIVAGLVYMTVGRPHTRSDVGAGDAVRRR</sequence>
<feature type="transmembrane region" description="Helical" evidence="6">
    <location>
        <begin position="206"/>
        <end position="226"/>
    </location>
</feature>
<comment type="subcellular location">
    <subcellularLocation>
        <location evidence="1">Membrane</location>
        <topology evidence="1">Multi-pass membrane protein</topology>
    </subcellularLocation>
</comment>
<dbReference type="PANTHER" id="PTHR45649:SF26">
    <property type="entry name" value="OS04G0435100 PROTEIN"/>
    <property type="match status" value="1"/>
</dbReference>
<dbReference type="EMBL" id="JACBZP010000001">
    <property type="protein sequence ID" value="NYI67699.1"/>
    <property type="molecule type" value="Genomic_DNA"/>
</dbReference>
<feature type="transmembrane region" description="Helical" evidence="6">
    <location>
        <begin position="252"/>
        <end position="270"/>
    </location>
</feature>
<feature type="transmembrane region" description="Helical" evidence="6">
    <location>
        <begin position="165"/>
        <end position="186"/>
    </location>
</feature>
<organism evidence="7 8">
    <name type="scientific">Spelaeicoccus albus</name>
    <dbReference type="NCBI Taxonomy" id="1280376"/>
    <lineage>
        <taxon>Bacteria</taxon>
        <taxon>Bacillati</taxon>
        <taxon>Actinomycetota</taxon>
        <taxon>Actinomycetes</taxon>
        <taxon>Micrococcales</taxon>
        <taxon>Brevibacteriaceae</taxon>
        <taxon>Spelaeicoccus</taxon>
    </lineage>
</organism>
<keyword evidence="8" id="KW-1185">Reference proteome</keyword>
<keyword evidence="5 6" id="KW-0472">Membrane</keyword>
<dbReference type="Gene3D" id="1.20.1740.10">
    <property type="entry name" value="Amino acid/polyamine transporter I"/>
    <property type="match status" value="1"/>
</dbReference>
<dbReference type="RefSeq" id="WP_237248985.1">
    <property type="nucleotide sequence ID" value="NZ_JACBZP010000001.1"/>
</dbReference>
<name>A0A7Z0IHG5_9MICO</name>
<comment type="caution">
    <text evidence="7">The sequence shown here is derived from an EMBL/GenBank/DDBJ whole genome shotgun (WGS) entry which is preliminary data.</text>
</comment>
<dbReference type="AlphaFoldDB" id="A0A7Z0IHG5"/>
<evidence type="ECO:0000256" key="5">
    <source>
        <dbReference type="ARBA" id="ARBA00023136"/>
    </source>
</evidence>
<dbReference type="Proteomes" id="UP000539111">
    <property type="component" value="Unassembled WGS sequence"/>
</dbReference>
<keyword evidence="4 6" id="KW-1133">Transmembrane helix</keyword>
<feature type="transmembrane region" description="Helical" evidence="6">
    <location>
        <begin position="100"/>
        <end position="120"/>
    </location>
</feature>
<protein>
    <submittedName>
        <fullName evidence="7">Amino acid transporter</fullName>
    </submittedName>
</protein>
<evidence type="ECO:0000256" key="2">
    <source>
        <dbReference type="ARBA" id="ARBA00022448"/>
    </source>
</evidence>
<feature type="transmembrane region" description="Helical" evidence="6">
    <location>
        <begin position="301"/>
        <end position="326"/>
    </location>
</feature>
<accession>A0A7Z0IHG5</accession>
<evidence type="ECO:0000256" key="6">
    <source>
        <dbReference type="SAM" id="Phobius"/>
    </source>
</evidence>
<dbReference type="PANTHER" id="PTHR45649">
    <property type="entry name" value="AMINO-ACID PERMEASE BAT1"/>
    <property type="match status" value="1"/>
</dbReference>
<dbReference type="InterPro" id="IPR002293">
    <property type="entry name" value="AA/rel_permease1"/>
</dbReference>
<dbReference type="GO" id="GO:0016020">
    <property type="term" value="C:membrane"/>
    <property type="evidence" value="ECO:0007669"/>
    <property type="project" value="UniProtKB-SubCell"/>
</dbReference>